<keyword evidence="6" id="KW-1185">Reference proteome</keyword>
<feature type="DNA-binding region" description="Fork-head" evidence="2">
    <location>
        <begin position="263"/>
        <end position="379"/>
    </location>
</feature>
<dbReference type="GO" id="GO:0005634">
    <property type="term" value="C:nucleus"/>
    <property type="evidence" value="ECO:0007669"/>
    <property type="project" value="UniProtKB-SubCell"/>
</dbReference>
<dbReference type="CDD" id="cd00059">
    <property type="entry name" value="FH_FOX"/>
    <property type="match status" value="1"/>
</dbReference>
<keyword evidence="1 2" id="KW-0238">DNA-binding</keyword>
<gene>
    <name evidence="5" type="ORF">H0H81_007105</name>
</gene>
<proteinExistence type="predicted"/>
<evidence type="ECO:0000256" key="1">
    <source>
        <dbReference type="ARBA" id="ARBA00023125"/>
    </source>
</evidence>
<dbReference type="InterPro" id="IPR001766">
    <property type="entry name" value="Fork_head_dom"/>
</dbReference>
<evidence type="ECO:0000256" key="2">
    <source>
        <dbReference type="PROSITE-ProRule" id="PRU00089"/>
    </source>
</evidence>
<name>A0A9P7FTD4_9AGAR</name>
<feature type="compositionally biased region" description="Polar residues" evidence="3">
    <location>
        <begin position="429"/>
        <end position="448"/>
    </location>
</feature>
<feature type="domain" description="Fork-head" evidence="4">
    <location>
        <begin position="263"/>
        <end position="379"/>
    </location>
</feature>
<dbReference type="InterPro" id="IPR050211">
    <property type="entry name" value="FOX_domain-containing"/>
</dbReference>
<evidence type="ECO:0000313" key="5">
    <source>
        <dbReference type="EMBL" id="KAG5636709.1"/>
    </source>
</evidence>
<feature type="region of interest" description="Disordered" evidence="3">
    <location>
        <begin position="371"/>
        <end position="448"/>
    </location>
</feature>
<dbReference type="OrthoDB" id="5954824at2759"/>
<keyword evidence="2" id="KW-0539">Nucleus</keyword>
<protein>
    <recommendedName>
        <fullName evidence="4">Fork-head domain-containing protein</fullName>
    </recommendedName>
</protein>
<dbReference type="PANTHER" id="PTHR11829:SF343">
    <property type="entry name" value="FORK-HEAD DOMAIN-CONTAINING PROTEIN"/>
    <property type="match status" value="1"/>
</dbReference>
<evidence type="ECO:0000313" key="6">
    <source>
        <dbReference type="Proteomes" id="UP000717328"/>
    </source>
</evidence>
<dbReference type="SUPFAM" id="SSF46785">
    <property type="entry name" value="Winged helix' DNA-binding domain"/>
    <property type="match status" value="1"/>
</dbReference>
<dbReference type="Proteomes" id="UP000717328">
    <property type="component" value="Unassembled WGS sequence"/>
</dbReference>
<dbReference type="GO" id="GO:0000981">
    <property type="term" value="F:DNA-binding transcription factor activity, RNA polymerase II-specific"/>
    <property type="evidence" value="ECO:0007669"/>
    <property type="project" value="TreeGrafter"/>
</dbReference>
<feature type="compositionally biased region" description="Gly residues" evidence="3">
    <location>
        <begin position="504"/>
        <end position="513"/>
    </location>
</feature>
<dbReference type="AlphaFoldDB" id="A0A9P7FTD4"/>
<dbReference type="InterPro" id="IPR036390">
    <property type="entry name" value="WH_DNA-bd_sf"/>
</dbReference>
<feature type="compositionally biased region" description="Acidic residues" evidence="3">
    <location>
        <begin position="394"/>
        <end position="407"/>
    </location>
</feature>
<dbReference type="InterPro" id="IPR036388">
    <property type="entry name" value="WH-like_DNA-bd_sf"/>
</dbReference>
<feature type="compositionally biased region" description="Acidic residues" evidence="3">
    <location>
        <begin position="517"/>
        <end position="526"/>
    </location>
</feature>
<evidence type="ECO:0000259" key="4">
    <source>
        <dbReference type="PROSITE" id="PS50039"/>
    </source>
</evidence>
<dbReference type="Pfam" id="PF00250">
    <property type="entry name" value="Forkhead"/>
    <property type="match status" value="1"/>
</dbReference>
<feature type="compositionally biased region" description="Basic and acidic residues" evidence="3">
    <location>
        <begin position="381"/>
        <end position="393"/>
    </location>
</feature>
<reference evidence="5" key="1">
    <citation type="submission" date="2021-02" db="EMBL/GenBank/DDBJ databases">
        <authorList>
            <person name="Nieuwenhuis M."/>
            <person name="Van De Peppel L.J.J."/>
        </authorList>
    </citation>
    <scope>NUCLEOTIDE SEQUENCE</scope>
    <source>
        <strain evidence="5">D49</strain>
    </source>
</reference>
<feature type="region of interest" description="Disordered" evidence="3">
    <location>
        <begin position="504"/>
        <end position="552"/>
    </location>
</feature>
<dbReference type="EMBL" id="JABCKI010005901">
    <property type="protein sequence ID" value="KAG5636709.1"/>
    <property type="molecule type" value="Genomic_DNA"/>
</dbReference>
<dbReference type="SMART" id="SM00339">
    <property type="entry name" value="FH"/>
    <property type="match status" value="1"/>
</dbReference>
<accession>A0A9P7FTD4</accession>
<feature type="region of interest" description="Disordered" evidence="3">
    <location>
        <begin position="96"/>
        <end position="230"/>
    </location>
</feature>
<dbReference type="GO" id="GO:0000978">
    <property type="term" value="F:RNA polymerase II cis-regulatory region sequence-specific DNA binding"/>
    <property type="evidence" value="ECO:0007669"/>
    <property type="project" value="TreeGrafter"/>
</dbReference>
<dbReference type="PANTHER" id="PTHR11829">
    <property type="entry name" value="FORKHEAD BOX PROTEIN"/>
    <property type="match status" value="1"/>
</dbReference>
<sequence>MTDLRYRAPIIIPRMRSLAAEAVVEALMDKHRRVTGRPPDMGLPRPPVELHLFRHSQMPSGAPPGAIGSLLIMSWRNEFNFSGLTSGHPHSFQVDPSIGVYPPVPQPSLPDHYQRAQWASSQDPQFAGSGSYYTPEQGVLNVQTGSRRSTSRELAVPPQFNQSSSSQQQSNPFYDHTIYPGAQQWILDPNAPQPMYSPSSSPSDTGSPRFVDDGSPTGGSLSLSSGDVPSHPRIEDFLREELHLSPDQPIHLSSLPDPPPGVRPITTLKLLIATAIFGSPYKRLTLQEIFAEIEARYSWYRDQPADSRGTKAWQVRVPEFKADFGLLIFCCQGSIRHNLSLECIFVNDNRPIAEPGKGGYWSLTNASGYGQKRARKRRSKAQKEQSARVKSEDEEHTLDDDDYEDFSFDERQVGPSFGTQRRSRSSRSVTGRTMTNSPVSFDSSATPIFGQTSMPVTGHMRQLAPQPARMHSMPNLPGQSSGHQHPHRPATLPMAGYQHQHMGGEGRYPGYRGGDVVQDELMELDEDLRRTRPRRSGSGASSTERNRRRAFE</sequence>
<feature type="compositionally biased region" description="Low complexity" evidence="3">
    <location>
        <begin position="157"/>
        <end position="173"/>
    </location>
</feature>
<evidence type="ECO:0000256" key="3">
    <source>
        <dbReference type="SAM" id="MobiDB-lite"/>
    </source>
</evidence>
<dbReference type="Gene3D" id="1.10.10.10">
    <property type="entry name" value="Winged helix-like DNA-binding domain superfamily/Winged helix DNA-binding domain"/>
    <property type="match status" value="1"/>
</dbReference>
<feature type="compositionally biased region" description="Low complexity" evidence="3">
    <location>
        <begin position="193"/>
        <end position="229"/>
    </location>
</feature>
<reference evidence="5" key="2">
    <citation type="submission" date="2021-10" db="EMBL/GenBank/DDBJ databases">
        <title>Phylogenomics reveals ancestral predisposition of the termite-cultivated fungus Termitomyces towards a domesticated lifestyle.</title>
        <authorList>
            <person name="Auxier B."/>
            <person name="Grum-Grzhimaylo A."/>
            <person name="Cardenas M.E."/>
            <person name="Lodge J.D."/>
            <person name="Laessoe T."/>
            <person name="Pedersen O."/>
            <person name="Smith M.E."/>
            <person name="Kuyper T.W."/>
            <person name="Franco-Molano E.A."/>
            <person name="Baroni T.J."/>
            <person name="Aanen D.K."/>
        </authorList>
    </citation>
    <scope>NUCLEOTIDE SEQUENCE</scope>
    <source>
        <strain evidence="5">D49</strain>
    </source>
</reference>
<comment type="caution">
    <text evidence="5">The sequence shown here is derived from an EMBL/GenBank/DDBJ whole genome shotgun (WGS) entry which is preliminary data.</text>
</comment>
<comment type="subcellular location">
    <subcellularLocation>
        <location evidence="2">Nucleus</location>
    </subcellularLocation>
</comment>
<organism evidence="5 6">
    <name type="scientific">Sphagnurus paluster</name>
    <dbReference type="NCBI Taxonomy" id="117069"/>
    <lineage>
        <taxon>Eukaryota</taxon>
        <taxon>Fungi</taxon>
        <taxon>Dikarya</taxon>
        <taxon>Basidiomycota</taxon>
        <taxon>Agaricomycotina</taxon>
        <taxon>Agaricomycetes</taxon>
        <taxon>Agaricomycetidae</taxon>
        <taxon>Agaricales</taxon>
        <taxon>Tricholomatineae</taxon>
        <taxon>Lyophyllaceae</taxon>
        <taxon>Sphagnurus</taxon>
    </lineage>
</organism>
<dbReference type="PROSITE" id="PS50039">
    <property type="entry name" value="FORK_HEAD_3"/>
    <property type="match status" value="1"/>
</dbReference>